<keyword evidence="1" id="KW-0175">Coiled coil</keyword>
<dbReference type="EMBL" id="CAJPDT010000019">
    <property type="protein sequence ID" value="CAF9917700.1"/>
    <property type="molecule type" value="Genomic_DNA"/>
</dbReference>
<feature type="region of interest" description="Disordered" evidence="2">
    <location>
        <begin position="198"/>
        <end position="383"/>
    </location>
</feature>
<organism evidence="3 4">
    <name type="scientific">Imshaugia aleurites</name>
    <dbReference type="NCBI Taxonomy" id="172621"/>
    <lineage>
        <taxon>Eukaryota</taxon>
        <taxon>Fungi</taxon>
        <taxon>Dikarya</taxon>
        <taxon>Ascomycota</taxon>
        <taxon>Pezizomycotina</taxon>
        <taxon>Lecanoromycetes</taxon>
        <taxon>OSLEUM clade</taxon>
        <taxon>Lecanoromycetidae</taxon>
        <taxon>Lecanorales</taxon>
        <taxon>Lecanorineae</taxon>
        <taxon>Parmeliaceae</taxon>
        <taxon>Imshaugia</taxon>
    </lineage>
</organism>
<evidence type="ECO:0000313" key="4">
    <source>
        <dbReference type="Proteomes" id="UP000664534"/>
    </source>
</evidence>
<evidence type="ECO:0000256" key="1">
    <source>
        <dbReference type="SAM" id="Coils"/>
    </source>
</evidence>
<evidence type="ECO:0008006" key="5">
    <source>
        <dbReference type="Google" id="ProtNLM"/>
    </source>
</evidence>
<accession>A0A8H3F5U6</accession>
<dbReference type="InterPro" id="IPR042448">
    <property type="entry name" value="CCNB1IP1"/>
</dbReference>
<sequence>MRSIAESSSQSGLCDTSHVFCNPCSDELGLTAQAGGNRVCPACRNILSQPDDAVTTSLHPTEDYKTSVLSGLSPSTIMECAGRGLAFWSYQSTQEIIYQEYTVKAMTEKYNTLNIQIDKILNDANSELNILNQKLNNMEIDQDRLKIENKNLVTAFREKSRKHQQTQELYDRLKRKEMTAATQSAAFESVDEVLGNAPSRQGFFSSQHNSGAPRAHAGQGFQSPRGTGDGIEQLQSRRKSGSNEHHGNGAMMPPPLHRPGHTGSNTFDIANPMPTPSNHRTQLGPAAQSASRLGTGGYRHPASGVTRDLQSHTPGQRQSVPSLNMNSVNRNSLSGYGMSAGIKVGRQHGSRSLERQSSQNQPVGQSGHHFQPQQLQRDEGAYY</sequence>
<feature type="compositionally biased region" description="Polar residues" evidence="2">
    <location>
        <begin position="198"/>
        <end position="210"/>
    </location>
</feature>
<dbReference type="GO" id="GO:0061630">
    <property type="term" value="F:ubiquitin protein ligase activity"/>
    <property type="evidence" value="ECO:0007669"/>
    <property type="project" value="InterPro"/>
</dbReference>
<feature type="coiled-coil region" evidence="1">
    <location>
        <begin position="103"/>
        <end position="176"/>
    </location>
</feature>
<dbReference type="AlphaFoldDB" id="A0A8H3F5U6"/>
<dbReference type="PANTHER" id="PTHR14305:SF0">
    <property type="entry name" value="E3 UBIQUITIN-PROTEIN LIGASE CCNB1IP1"/>
    <property type="match status" value="1"/>
</dbReference>
<reference evidence="3" key="1">
    <citation type="submission" date="2021-03" db="EMBL/GenBank/DDBJ databases">
        <authorList>
            <person name="Tagirdzhanova G."/>
        </authorList>
    </citation>
    <scope>NUCLEOTIDE SEQUENCE</scope>
</reference>
<dbReference type="GO" id="GO:0000795">
    <property type="term" value="C:synaptonemal complex"/>
    <property type="evidence" value="ECO:0007669"/>
    <property type="project" value="InterPro"/>
</dbReference>
<protein>
    <recommendedName>
        <fullName evidence="5">Cyclin B1 interacting protein 1</fullName>
    </recommendedName>
</protein>
<evidence type="ECO:0000256" key="2">
    <source>
        <dbReference type="SAM" id="MobiDB-lite"/>
    </source>
</evidence>
<dbReference type="PANTHER" id="PTHR14305">
    <property type="entry name" value="E3 UBIQUITIN-PROTEIN LIGASE CCNB1IP1"/>
    <property type="match status" value="1"/>
</dbReference>
<feature type="compositionally biased region" description="Polar residues" evidence="2">
    <location>
        <begin position="355"/>
        <end position="364"/>
    </location>
</feature>
<dbReference type="Proteomes" id="UP000664534">
    <property type="component" value="Unassembled WGS sequence"/>
</dbReference>
<feature type="compositionally biased region" description="Polar residues" evidence="2">
    <location>
        <begin position="311"/>
        <end position="334"/>
    </location>
</feature>
<keyword evidence="4" id="KW-1185">Reference proteome</keyword>
<gene>
    <name evidence="3" type="ORF">IMSHALPRED_003724</name>
</gene>
<comment type="caution">
    <text evidence="3">The sequence shown here is derived from an EMBL/GenBank/DDBJ whole genome shotgun (WGS) entry which is preliminary data.</text>
</comment>
<dbReference type="OrthoDB" id="441210at2759"/>
<name>A0A8H3F5U6_9LECA</name>
<evidence type="ECO:0000313" key="3">
    <source>
        <dbReference type="EMBL" id="CAF9917700.1"/>
    </source>
</evidence>
<dbReference type="GO" id="GO:0007131">
    <property type="term" value="P:reciprocal meiotic recombination"/>
    <property type="evidence" value="ECO:0007669"/>
    <property type="project" value="InterPro"/>
</dbReference>
<proteinExistence type="predicted"/>